<dbReference type="InterPro" id="IPR003180">
    <property type="entry name" value="MPG"/>
</dbReference>
<gene>
    <name evidence="6" type="ORF">GCM10010406_13770</name>
</gene>
<dbReference type="NCBIfam" id="NF002003">
    <property type="entry name" value="PRK00802.1-3"/>
    <property type="match status" value="1"/>
</dbReference>
<protein>
    <recommendedName>
        <fullName evidence="5">Putative 3-methyladenine DNA glycosylase</fullName>
        <ecNumber evidence="5">3.2.2.-</ecNumber>
    </recommendedName>
</protein>
<keyword evidence="3 5" id="KW-0378">Hydrolase</keyword>
<proteinExistence type="inferred from homology"/>
<dbReference type="SUPFAM" id="SSF50486">
    <property type="entry name" value="FMT C-terminal domain-like"/>
    <property type="match status" value="1"/>
</dbReference>
<dbReference type="EMBL" id="BAAATA010000005">
    <property type="protein sequence ID" value="GAA2478840.1"/>
    <property type="molecule type" value="Genomic_DNA"/>
</dbReference>
<evidence type="ECO:0000256" key="4">
    <source>
        <dbReference type="ARBA" id="ARBA00023204"/>
    </source>
</evidence>
<organism evidence="6 7">
    <name type="scientific">Streptomyces thermolineatus</name>
    <dbReference type="NCBI Taxonomy" id="44033"/>
    <lineage>
        <taxon>Bacteria</taxon>
        <taxon>Bacillati</taxon>
        <taxon>Actinomycetota</taxon>
        <taxon>Actinomycetes</taxon>
        <taxon>Kitasatosporales</taxon>
        <taxon>Streptomycetaceae</taxon>
        <taxon>Streptomyces</taxon>
    </lineage>
</organism>
<comment type="similarity">
    <text evidence="1 5">Belongs to the DNA glycosylase MPG family.</text>
</comment>
<keyword evidence="7" id="KW-1185">Reference proteome</keyword>
<evidence type="ECO:0000256" key="3">
    <source>
        <dbReference type="ARBA" id="ARBA00022801"/>
    </source>
</evidence>
<dbReference type="PANTHER" id="PTHR10429">
    <property type="entry name" value="DNA-3-METHYLADENINE GLYCOSYLASE"/>
    <property type="match status" value="1"/>
</dbReference>
<dbReference type="EC" id="3.2.2.-" evidence="5"/>
<dbReference type="HAMAP" id="MF_00527">
    <property type="entry name" value="3MGH"/>
    <property type="match status" value="1"/>
</dbReference>
<evidence type="ECO:0000256" key="1">
    <source>
        <dbReference type="ARBA" id="ARBA00009232"/>
    </source>
</evidence>
<dbReference type="NCBIfam" id="TIGR00567">
    <property type="entry name" value="3mg"/>
    <property type="match status" value="1"/>
</dbReference>
<sequence length="211" mass="23038">MDIGDLMPRDFFARPAHLVAPELLGRVLLRREPGQTIALRITEVEAYEGTTDPASHGYRGKTLRNATMFGPAGHLYVYWIYGMHHAANLVCGRAGESNGVLIRAGEIVRGHAHAASRRHTAKNHHELAKGPGRLTLALGIDRSLDGTDVCAPDSPVRVHEGTPAPSAAVLSGPRTGVSKGHETPWRFWLAQDATVSPYRRHTPRKRPSRTS</sequence>
<keyword evidence="4 5" id="KW-0234">DNA repair</keyword>
<dbReference type="CDD" id="cd00540">
    <property type="entry name" value="AAG"/>
    <property type="match status" value="1"/>
</dbReference>
<dbReference type="Gene3D" id="3.10.300.10">
    <property type="entry name" value="Methylpurine-DNA glycosylase (MPG)"/>
    <property type="match status" value="1"/>
</dbReference>
<evidence type="ECO:0000256" key="5">
    <source>
        <dbReference type="HAMAP-Rule" id="MF_00527"/>
    </source>
</evidence>
<reference evidence="7" key="1">
    <citation type="journal article" date="2019" name="Int. J. Syst. Evol. Microbiol.">
        <title>The Global Catalogue of Microorganisms (GCM) 10K type strain sequencing project: providing services to taxonomists for standard genome sequencing and annotation.</title>
        <authorList>
            <consortium name="The Broad Institute Genomics Platform"/>
            <consortium name="The Broad Institute Genome Sequencing Center for Infectious Disease"/>
            <person name="Wu L."/>
            <person name="Ma J."/>
        </authorList>
    </citation>
    <scope>NUCLEOTIDE SEQUENCE [LARGE SCALE GENOMIC DNA]</scope>
    <source>
        <strain evidence="7">JCM 6307</strain>
    </source>
</reference>
<dbReference type="InterPro" id="IPR011034">
    <property type="entry name" value="Formyl_transferase-like_C_sf"/>
</dbReference>
<dbReference type="Proteomes" id="UP001501358">
    <property type="component" value="Unassembled WGS sequence"/>
</dbReference>
<dbReference type="PANTHER" id="PTHR10429:SF0">
    <property type="entry name" value="DNA-3-METHYLADENINE GLYCOSYLASE"/>
    <property type="match status" value="1"/>
</dbReference>
<accession>A0ABP5YCM7</accession>
<dbReference type="InterPro" id="IPR036995">
    <property type="entry name" value="MPG_sf"/>
</dbReference>
<keyword evidence="2 5" id="KW-0227">DNA damage</keyword>
<name>A0ABP5YCM7_9ACTN</name>
<evidence type="ECO:0000256" key="2">
    <source>
        <dbReference type="ARBA" id="ARBA00022763"/>
    </source>
</evidence>
<evidence type="ECO:0000313" key="6">
    <source>
        <dbReference type="EMBL" id="GAA2478840.1"/>
    </source>
</evidence>
<dbReference type="Pfam" id="PF02245">
    <property type="entry name" value="Pur_DNA_glyco"/>
    <property type="match status" value="1"/>
</dbReference>
<evidence type="ECO:0000313" key="7">
    <source>
        <dbReference type="Proteomes" id="UP001501358"/>
    </source>
</evidence>
<comment type="caution">
    <text evidence="6">The sequence shown here is derived from an EMBL/GenBank/DDBJ whole genome shotgun (WGS) entry which is preliminary data.</text>
</comment>